<dbReference type="OrthoDB" id="1921288at2759"/>
<dbReference type="Pfam" id="PF04949">
    <property type="entry name" value="Transcrip_act"/>
    <property type="match status" value="1"/>
</dbReference>
<comment type="caution">
    <text evidence="9">The sequence shown here is derived from an EMBL/GenBank/DDBJ whole genome shotgun (WGS) entry which is preliminary data.</text>
</comment>
<evidence type="ECO:0000256" key="4">
    <source>
        <dbReference type="ARBA" id="ARBA00014130"/>
    </source>
</evidence>
<reference evidence="10" key="1">
    <citation type="journal article" date="2018" name="Gigascience">
        <title>Genome assembly of the Pink Ipe (Handroanthus impetiginosus, Bignoniaceae), a highly valued, ecologically keystone Neotropical timber forest tree.</title>
        <authorList>
            <person name="Silva-Junior O.B."/>
            <person name="Grattapaglia D."/>
            <person name="Novaes E."/>
            <person name="Collevatti R.G."/>
        </authorList>
    </citation>
    <scope>NUCLEOTIDE SEQUENCE [LARGE SCALE GENOMIC DNA]</scope>
    <source>
        <strain evidence="10">cv. UFG-1</strain>
    </source>
</reference>
<evidence type="ECO:0000313" key="10">
    <source>
        <dbReference type="Proteomes" id="UP000231279"/>
    </source>
</evidence>
<dbReference type="Proteomes" id="UP000231279">
    <property type="component" value="Unassembled WGS sequence"/>
</dbReference>
<evidence type="ECO:0000256" key="3">
    <source>
        <dbReference type="ARBA" id="ARBA00005599"/>
    </source>
</evidence>
<evidence type="ECO:0000313" key="9">
    <source>
        <dbReference type="EMBL" id="PIN25401.1"/>
    </source>
</evidence>
<organism evidence="9 10">
    <name type="scientific">Handroanthus impetiginosus</name>
    <dbReference type="NCBI Taxonomy" id="429701"/>
    <lineage>
        <taxon>Eukaryota</taxon>
        <taxon>Viridiplantae</taxon>
        <taxon>Streptophyta</taxon>
        <taxon>Embryophyta</taxon>
        <taxon>Tracheophyta</taxon>
        <taxon>Spermatophyta</taxon>
        <taxon>Magnoliopsida</taxon>
        <taxon>eudicotyledons</taxon>
        <taxon>Gunneridae</taxon>
        <taxon>Pentapetalae</taxon>
        <taxon>asterids</taxon>
        <taxon>lamiids</taxon>
        <taxon>Lamiales</taxon>
        <taxon>Bignoniaceae</taxon>
        <taxon>Crescentiina</taxon>
        <taxon>Tabebuia alliance</taxon>
        <taxon>Handroanthus</taxon>
    </lineage>
</organism>
<gene>
    <name evidence="9" type="ORF">CDL12_01836</name>
</gene>
<dbReference type="STRING" id="429701.A0A2G9I6L6"/>
<dbReference type="PANTHER" id="PTHR21470:SF2">
    <property type="entry name" value="RAB6-INTERACTING GOLGIN"/>
    <property type="match status" value="1"/>
</dbReference>
<evidence type="ECO:0000256" key="5">
    <source>
        <dbReference type="ARBA" id="ARBA00022490"/>
    </source>
</evidence>
<name>A0A2G9I6L6_9LAMI</name>
<dbReference type="AlphaFoldDB" id="A0A2G9I6L6"/>
<dbReference type="InterPro" id="IPR007033">
    <property type="entry name" value="GORAB"/>
</dbReference>
<accession>A0A2G9I6L6</accession>
<evidence type="ECO:0000256" key="8">
    <source>
        <dbReference type="SAM" id="Coils"/>
    </source>
</evidence>
<evidence type="ECO:0000256" key="2">
    <source>
        <dbReference type="ARBA" id="ARBA00004555"/>
    </source>
</evidence>
<protein>
    <recommendedName>
        <fullName evidence="4">RAB6-interacting golgin</fullName>
    </recommendedName>
</protein>
<sequence length="130" mass="15221">MTKSALAEFHAKEEEIQRRKNEVREKVEAQLGLVEEETKRLAAIRREIEGLIDPMRKEVASVRKRIDLINRDLKLLGVNCQKKEREYKEALEALNEKNKEKGQLIAKLVELVTESEKLRLKKLEELCKNI</sequence>
<evidence type="ECO:0000256" key="1">
    <source>
        <dbReference type="ARBA" id="ARBA00004496"/>
    </source>
</evidence>
<keyword evidence="10" id="KW-1185">Reference proteome</keyword>
<keyword evidence="7 8" id="KW-0175">Coiled coil</keyword>
<proteinExistence type="inferred from homology"/>
<evidence type="ECO:0000256" key="6">
    <source>
        <dbReference type="ARBA" id="ARBA00023034"/>
    </source>
</evidence>
<keyword evidence="6" id="KW-0333">Golgi apparatus</keyword>
<dbReference type="GO" id="GO:0005794">
    <property type="term" value="C:Golgi apparatus"/>
    <property type="evidence" value="ECO:0007669"/>
    <property type="project" value="UniProtKB-SubCell"/>
</dbReference>
<keyword evidence="5" id="KW-0963">Cytoplasm</keyword>
<comment type="similarity">
    <text evidence="3">Belongs to the GORAB family.</text>
</comment>
<dbReference type="EMBL" id="NKXS01000243">
    <property type="protein sequence ID" value="PIN25401.1"/>
    <property type="molecule type" value="Genomic_DNA"/>
</dbReference>
<comment type="subcellular location">
    <subcellularLocation>
        <location evidence="1">Cytoplasm</location>
    </subcellularLocation>
    <subcellularLocation>
        <location evidence="2">Golgi apparatus</location>
    </subcellularLocation>
</comment>
<evidence type="ECO:0000256" key="7">
    <source>
        <dbReference type="ARBA" id="ARBA00023054"/>
    </source>
</evidence>
<dbReference type="PANTHER" id="PTHR21470">
    <property type="entry name" value="RAB6-INTERACTING PROTEIN GORAB"/>
    <property type="match status" value="1"/>
</dbReference>
<feature type="coiled-coil region" evidence="8">
    <location>
        <begin position="80"/>
        <end position="114"/>
    </location>
</feature>